<organism evidence="1 2">
    <name type="scientific">Clostridium fungisolvens</name>
    <dbReference type="NCBI Taxonomy" id="1604897"/>
    <lineage>
        <taxon>Bacteria</taxon>
        <taxon>Bacillati</taxon>
        <taxon>Bacillota</taxon>
        <taxon>Clostridia</taxon>
        <taxon>Eubacteriales</taxon>
        <taxon>Clostridiaceae</taxon>
        <taxon>Clostridium</taxon>
    </lineage>
</organism>
<evidence type="ECO:0000313" key="1">
    <source>
        <dbReference type="EMBL" id="GFP76426.1"/>
    </source>
</evidence>
<reference evidence="1 2" key="1">
    <citation type="submission" date="2020-07" db="EMBL/GenBank/DDBJ databases">
        <title>A new beta-1,3-glucan-decomposing anaerobic bacterium isolated from anoxic soil subjected to biological soil disinfestation.</title>
        <authorList>
            <person name="Ueki A."/>
            <person name="Tonouchi A."/>
        </authorList>
    </citation>
    <scope>NUCLEOTIDE SEQUENCE [LARGE SCALE GENOMIC DNA]</scope>
    <source>
        <strain evidence="1 2">TW1</strain>
    </source>
</reference>
<gene>
    <name evidence="1" type="ORF">bsdtw1_02528</name>
</gene>
<evidence type="ECO:0000313" key="2">
    <source>
        <dbReference type="Proteomes" id="UP000580568"/>
    </source>
</evidence>
<dbReference type="AlphaFoldDB" id="A0A6V8SI59"/>
<dbReference type="EMBL" id="BLZR01000001">
    <property type="protein sequence ID" value="GFP76426.1"/>
    <property type="molecule type" value="Genomic_DNA"/>
</dbReference>
<name>A0A6V8SI59_9CLOT</name>
<keyword evidence="2" id="KW-1185">Reference proteome</keyword>
<accession>A0A6V8SI59</accession>
<proteinExistence type="predicted"/>
<sequence>MILRVNQCFCTCDKLEILKAIEPVYEHAKVNRRLFEKKLKVRDCKFNEDGYVRWDLSLITSNRKKLNARELKRLDDMDLIKKCRKFLDSFQDSSEKFCLKITSYTDGFQLDLEVKSSKTNVETKEFKIDSLCYFIDRAF</sequence>
<protein>
    <submittedName>
        <fullName evidence="1">Uncharacterized protein</fullName>
    </submittedName>
</protein>
<comment type="caution">
    <text evidence="1">The sequence shown here is derived from an EMBL/GenBank/DDBJ whole genome shotgun (WGS) entry which is preliminary data.</text>
</comment>
<dbReference type="Proteomes" id="UP000580568">
    <property type="component" value="Unassembled WGS sequence"/>
</dbReference>